<proteinExistence type="predicted"/>
<keyword evidence="2" id="KW-1133">Transmembrane helix</keyword>
<feature type="region of interest" description="Disordered" evidence="1">
    <location>
        <begin position="64"/>
        <end position="102"/>
    </location>
</feature>
<keyword evidence="2" id="KW-0812">Transmembrane</keyword>
<dbReference type="EMBL" id="OM835954">
    <property type="protein sequence ID" value="UNI73762.1"/>
    <property type="molecule type" value="Genomic_DNA"/>
</dbReference>
<sequence>MQYLYVDPSDDVNKPIPSAFKTVTAAIAAITSYPFSILIRRGTVLKEAVNAELVNTSSEMSFLDAYGDGPPPNGCPPQTRRGNSHRGTPAHHGTEHSLYGQR</sequence>
<name>A0A9E6YZT6_9CAUD</name>
<keyword evidence="2" id="KW-0472">Membrane</keyword>
<accession>A0A9E6YZT6</accession>
<organism evidence="3">
    <name type="scientific">Klebsiella phage KP12</name>
    <dbReference type="NCBI Taxonomy" id="2923374"/>
    <lineage>
        <taxon>Viruses</taxon>
        <taxon>Duplodnaviria</taxon>
        <taxon>Heunggongvirae</taxon>
        <taxon>Uroviricota</taxon>
        <taxon>Caudoviricetes</taxon>
        <taxon>Vequintavirinae</taxon>
    </lineage>
</organism>
<protein>
    <submittedName>
        <fullName evidence="3">Uncharacterized protein</fullName>
    </submittedName>
</protein>
<evidence type="ECO:0000256" key="1">
    <source>
        <dbReference type="SAM" id="MobiDB-lite"/>
    </source>
</evidence>
<gene>
    <name evidence="3" type="ORF">KP12_356</name>
</gene>
<reference evidence="3" key="1">
    <citation type="submission" date="2022-02" db="EMBL/GenBank/DDBJ databases">
        <authorList>
            <person name="Kim D."/>
            <person name="Kim Y."/>
            <person name="Lee S.-M."/>
            <person name="Kim H."/>
            <person name="Nong L.K."/>
        </authorList>
    </citation>
    <scope>NUCLEOTIDE SEQUENCE</scope>
</reference>
<feature type="transmembrane region" description="Helical" evidence="2">
    <location>
        <begin position="20"/>
        <end position="39"/>
    </location>
</feature>
<evidence type="ECO:0000256" key="2">
    <source>
        <dbReference type="SAM" id="Phobius"/>
    </source>
</evidence>
<evidence type="ECO:0000313" key="3">
    <source>
        <dbReference type="EMBL" id="UNI73762.1"/>
    </source>
</evidence>